<protein>
    <submittedName>
        <fullName evidence="1">Uncharacterized protein</fullName>
    </submittedName>
</protein>
<dbReference type="AlphaFoldDB" id="A0A2H3FP87"/>
<comment type="caution">
    <text evidence="1">The sequence shown here is derived from an EMBL/GenBank/DDBJ whole genome shotgun (WGS) entry which is preliminary data.</text>
</comment>
<organism evidence="1 2">
    <name type="scientific">Fusarium oxysporum f. sp. radicis-cucumerinum</name>
    <dbReference type="NCBI Taxonomy" id="327505"/>
    <lineage>
        <taxon>Eukaryota</taxon>
        <taxon>Fungi</taxon>
        <taxon>Dikarya</taxon>
        <taxon>Ascomycota</taxon>
        <taxon>Pezizomycotina</taxon>
        <taxon>Sordariomycetes</taxon>
        <taxon>Hypocreomycetidae</taxon>
        <taxon>Hypocreales</taxon>
        <taxon>Nectriaceae</taxon>
        <taxon>Fusarium</taxon>
        <taxon>Fusarium oxysporum species complex</taxon>
    </lineage>
</organism>
<proteinExistence type="predicted"/>
<reference evidence="1 2" key="1">
    <citation type="journal article" date="2016" name="Environ. Microbiol.">
        <title>Effector profiles distinguish formae speciales of Fusarium oxysporum.</title>
        <authorList>
            <person name="van Dam P."/>
            <person name="Fokkens L."/>
            <person name="Schmidt S.M."/>
            <person name="Linmans J.H."/>
            <person name="Kistler H.C."/>
            <person name="Ma L.J."/>
            <person name="Rep M."/>
        </authorList>
    </citation>
    <scope>NUCLEOTIDE SEQUENCE [LARGE SCALE GENOMIC DNA]</scope>
    <source>
        <strain evidence="1 2">Forc016</strain>
    </source>
</reference>
<evidence type="ECO:0000313" key="1">
    <source>
        <dbReference type="EMBL" id="PCD21431.1"/>
    </source>
</evidence>
<name>A0A2H3FP87_FUSOX</name>
<accession>A0A2H3FP87</accession>
<evidence type="ECO:0000313" key="2">
    <source>
        <dbReference type="Proteomes" id="UP000219602"/>
    </source>
</evidence>
<dbReference type="Proteomes" id="UP000219602">
    <property type="component" value="Unassembled WGS sequence"/>
</dbReference>
<gene>
    <name evidence="1" type="ORF">AU210_016394</name>
</gene>
<sequence>MYAVVSYVCNECHAYIGDLSAEVGGSHNDGEKGKPKTQTKTCGACKATLKRAENMDEDQTTETAADHGVMK</sequence>
<reference evidence="1 2" key="2">
    <citation type="journal article" date="2017" name="Sci. Rep.">
        <title>A mobile pathogenicity chromosome in Fusarium oxysporum for infection of multiple cucurbit species.</title>
        <authorList>
            <person name="van Dam P."/>
            <person name="Fokkens L."/>
            <person name="Ayukawa Y."/>
            <person name="van der Gragt M."/>
            <person name="Ter Horst A."/>
            <person name="Brankovics B."/>
            <person name="Houterman P.M."/>
            <person name="Arie T."/>
            <person name="Rep M."/>
        </authorList>
    </citation>
    <scope>NUCLEOTIDE SEQUENCE [LARGE SCALE GENOMIC DNA]</scope>
    <source>
        <strain evidence="1 2">Forc016</strain>
    </source>
</reference>
<dbReference type="EMBL" id="MABQ02000013">
    <property type="protein sequence ID" value="PCD21431.1"/>
    <property type="molecule type" value="Genomic_DNA"/>
</dbReference>